<sequence length="55" mass="6307">MAVILLVCFVTVLFFKLSHHSSTLSCLLYSIVFFLPTILFLHRNYVCIPLFSVAQ</sequence>
<name>A0A183LAY6_9TREM</name>
<dbReference type="AlphaFoldDB" id="A0A183LAY6"/>
<dbReference type="Proteomes" id="UP000277204">
    <property type="component" value="Unassembled WGS sequence"/>
</dbReference>
<reference evidence="1 2" key="1">
    <citation type="submission" date="2018-11" db="EMBL/GenBank/DDBJ databases">
        <authorList>
            <consortium name="Pathogen Informatics"/>
        </authorList>
    </citation>
    <scope>NUCLEOTIDE SEQUENCE [LARGE SCALE GENOMIC DNA]</scope>
    <source>
        <strain evidence="1 2">Zambia</strain>
    </source>
</reference>
<evidence type="ECO:0000313" key="2">
    <source>
        <dbReference type="Proteomes" id="UP000277204"/>
    </source>
</evidence>
<protein>
    <submittedName>
        <fullName evidence="1">Uncharacterized protein</fullName>
    </submittedName>
</protein>
<accession>A0A183LAY6</accession>
<evidence type="ECO:0000313" key="1">
    <source>
        <dbReference type="EMBL" id="VDO49776.1"/>
    </source>
</evidence>
<organism evidence="1 2">
    <name type="scientific">Schistosoma margrebowiei</name>
    <dbReference type="NCBI Taxonomy" id="48269"/>
    <lineage>
        <taxon>Eukaryota</taxon>
        <taxon>Metazoa</taxon>
        <taxon>Spiralia</taxon>
        <taxon>Lophotrochozoa</taxon>
        <taxon>Platyhelminthes</taxon>
        <taxon>Trematoda</taxon>
        <taxon>Digenea</taxon>
        <taxon>Strigeidida</taxon>
        <taxon>Schistosomatoidea</taxon>
        <taxon>Schistosomatidae</taxon>
        <taxon>Schistosoma</taxon>
    </lineage>
</organism>
<keyword evidence="2" id="KW-1185">Reference proteome</keyword>
<proteinExistence type="predicted"/>
<gene>
    <name evidence="1" type="ORF">SMRZ_LOCUS961</name>
</gene>
<dbReference type="EMBL" id="UZAI01000195">
    <property type="protein sequence ID" value="VDO49776.1"/>
    <property type="molecule type" value="Genomic_DNA"/>
</dbReference>